<dbReference type="Proteomes" id="UP000799440">
    <property type="component" value="Unassembled WGS sequence"/>
</dbReference>
<evidence type="ECO:0000256" key="1">
    <source>
        <dbReference type="SAM" id="MobiDB-lite"/>
    </source>
</evidence>
<evidence type="ECO:0000256" key="3">
    <source>
        <dbReference type="SAM" id="SignalP"/>
    </source>
</evidence>
<feature type="compositionally biased region" description="Polar residues" evidence="1">
    <location>
        <begin position="267"/>
        <end position="289"/>
    </location>
</feature>
<organism evidence="4 5">
    <name type="scientific">Sporormia fimetaria CBS 119925</name>
    <dbReference type="NCBI Taxonomy" id="1340428"/>
    <lineage>
        <taxon>Eukaryota</taxon>
        <taxon>Fungi</taxon>
        <taxon>Dikarya</taxon>
        <taxon>Ascomycota</taxon>
        <taxon>Pezizomycotina</taxon>
        <taxon>Dothideomycetes</taxon>
        <taxon>Pleosporomycetidae</taxon>
        <taxon>Pleosporales</taxon>
        <taxon>Sporormiaceae</taxon>
        <taxon>Sporormia</taxon>
    </lineage>
</organism>
<feature type="signal peptide" evidence="3">
    <location>
        <begin position="1"/>
        <end position="19"/>
    </location>
</feature>
<feature type="transmembrane region" description="Helical" evidence="2">
    <location>
        <begin position="488"/>
        <end position="506"/>
    </location>
</feature>
<feature type="compositionally biased region" description="Low complexity" evidence="1">
    <location>
        <begin position="447"/>
        <end position="459"/>
    </location>
</feature>
<feature type="compositionally biased region" description="Low complexity" evidence="1">
    <location>
        <begin position="114"/>
        <end position="129"/>
    </location>
</feature>
<proteinExistence type="predicted"/>
<keyword evidence="2" id="KW-0812">Transmembrane</keyword>
<protein>
    <submittedName>
        <fullName evidence="4">Uncharacterized protein</fullName>
    </submittedName>
</protein>
<accession>A0A6A6V3N6</accession>
<reference evidence="4" key="1">
    <citation type="journal article" date="2020" name="Stud. Mycol.">
        <title>101 Dothideomycetes genomes: a test case for predicting lifestyles and emergence of pathogens.</title>
        <authorList>
            <person name="Haridas S."/>
            <person name="Albert R."/>
            <person name="Binder M."/>
            <person name="Bloem J."/>
            <person name="Labutti K."/>
            <person name="Salamov A."/>
            <person name="Andreopoulos B."/>
            <person name="Baker S."/>
            <person name="Barry K."/>
            <person name="Bills G."/>
            <person name="Bluhm B."/>
            <person name="Cannon C."/>
            <person name="Castanera R."/>
            <person name="Culley D."/>
            <person name="Daum C."/>
            <person name="Ezra D."/>
            <person name="Gonzalez J."/>
            <person name="Henrissat B."/>
            <person name="Kuo A."/>
            <person name="Liang C."/>
            <person name="Lipzen A."/>
            <person name="Lutzoni F."/>
            <person name="Magnuson J."/>
            <person name="Mondo S."/>
            <person name="Nolan M."/>
            <person name="Ohm R."/>
            <person name="Pangilinan J."/>
            <person name="Park H.-J."/>
            <person name="Ramirez L."/>
            <person name="Alfaro M."/>
            <person name="Sun H."/>
            <person name="Tritt A."/>
            <person name="Yoshinaga Y."/>
            <person name="Zwiers L.-H."/>
            <person name="Turgeon B."/>
            <person name="Goodwin S."/>
            <person name="Spatafora J."/>
            <person name="Crous P."/>
            <person name="Grigoriev I."/>
        </authorList>
    </citation>
    <scope>NUCLEOTIDE SEQUENCE</scope>
    <source>
        <strain evidence="4">CBS 119925</strain>
    </source>
</reference>
<sequence length="507" mass="52892">MRLLRNFGAVVATVATVTAANASGETERGLGLVNKDLPSDAPVLQARHDCPSGCMPKMCVDMATLKGTETFLTYICSPTPTPTSARSTVVVTITEYTTVTPPTSKTDGVKTSKATSVAMSAPPSSTTTESTTTISITIATTVTLRRTTVVVQPSTSALWHNTTLTSTVHYVSPTSSQALGWNKTTTTPIVVLSTGQLVLSSSQAPGWNETMTLPTVALSTGIHATGNWSLSYSVKPTNTAESSALNSTAHTSTTSIAISSQLPPYKNSTTVAPETSTFGDSVPLSTAPTLKSPPEIIRPGKPRLPKVIGPLRSSMIIFHPPHSNTTSHHVSATSTTTISEVLNVYPVPATEVEQTKTQTAEMMTQATSASAVSAVPPPMLKARHEPHEDHVNVTTTSTVTAFATGTSTVVEMSALESITGSSGWNTTANATTTTSTISTSVEGTKASTKTSTKTVVHSHSSTHEGQDRSATRTPSPTASSASVSVMEMWSFVYGLGGLLMGLMVVFL</sequence>
<keyword evidence="5" id="KW-1185">Reference proteome</keyword>
<name>A0A6A6V3N6_9PLEO</name>
<keyword evidence="2" id="KW-1133">Transmembrane helix</keyword>
<evidence type="ECO:0000313" key="4">
    <source>
        <dbReference type="EMBL" id="KAF2745188.1"/>
    </source>
</evidence>
<feature type="chain" id="PRO_5025554350" evidence="3">
    <location>
        <begin position="20"/>
        <end position="507"/>
    </location>
</feature>
<dbReference type="EMBL" id="MU006584">
    <property type="protein sequence ID" value="KAF2745188.1"/>
    <property type="molecule type" value="Genomic_DNA"/>
</dbReference>
<keyword evidence="2" id="KW-0472">Membrane</keyword>
<gene>
    <name evidence="4" type="ORF">M011DRAFT_479339</name>
</gene>
<feature type="region of interest" description="Disordered" evidence="1">
    <location>
        <begin position="267"/>
        <end position="303"/>
    </location>
</feature>
<evidence type="ECO:0000313" key="5">
    <source>
        <dbReference type="Proteomes" id="UP000799440"/>
    </source>
</evidence>
<feature type="region of interest" description="Disordered" evidence="1">
    <location>
        <begin position="420"/>
        <end position="479"/>
    </location>
</feature>
<feature type="compositionally biased region" description="Low complexity" evidence="1">
    <location>
        <begin position="425"/>
        <end position="440"/>
    </location>
</feature>
<feature type="region of interest" description="Disordered" evidence="1">
    <location>
        <begin position="101"/>
        <end position="129"/>
    </location>
</feature>
<dbReference type="AlphaFoldDB" id="A0A6A6V3N6"/>
<keyword evidence="3" id="KW-0732">Signal</keyword>
<evidence type="ECO:0000256" key="2">
    <source>
        <dbReference type="SAM" id="Phobius"/>
    </source>
</evidence>
<feature type="compositionally biased region" description="Basic and acidic residues" evidence="1">
    <location>
        <begin position="461"/>
        <end position="470"/>
    </location>
</feature>